<name>A0ABN6M2V7_9BACT</name>
<dbReference type="PANTHER" id="PTHR23419">
    <property type="entry name" value="DIVALENT CATION TOLERANCE CUTA-RELATED"/>
    <property type="match status" value="1"/>
</dbReference>
<dbReference type="SUPFAM" id="SSF54913">
    <property type="entry name" value="GlnB-like"/>
    <property type="match status" value="1"/>
</dbReference>
<keyword evidence="3" id="KW-1185">Reference proteome</keyword>
<sequence>MIPIVVSTTCATAEEAQTIATDLLQRRLVACVQIAGPLTSSYWWQERITTEDEYLLVMKSVRSLFDRLADRIATIHPYEVPEIIATEVVRSNDAYRTWLINQLDTSGHGQQ</sequence>
<protein>
    <submittedName>
        <fullName evidence="2">Divalent cation tolerance protein</fullName>
    </submittedName>
</protein>
<dbReference type="InterPro" id="IPR015867">
    <property type="entry name" value="N-reg_PII/ATP_PRibTrfase_C"/>
</dbReference>
<accession>A0ABN6M2V7</accession>
<dbReference type="Proteomes" id="UP000830055">
    <property type="component" value="Chromosome"/>
</dbReference>
<dbReference type="InterPro" id="IPR004323">
    <property type="entry name" value="Ion_tolerance_CutA"/>
</dbReference>
<dbReference type="Gene3D" id="3.30.70.120">
    <property type="match status" value="1"/>
</dbReference>
<evidence type="ECO:0000313" key="3">
    <source>
        <dbReference type="Proteomes" id="UP000830055"/>
    </source>
</evidence>
<dbReference type="InterPro" id="IPR011322">
    <property type="entry name" value="N-reg_PII-like_a/b"/>
</dbReference>
<proteinExistence type="inferred from homology"/>
<dbReference type="PANTHER" id="PTHR23419:SF8">
    <property type="entry name" value="FI09726P"/>
    <property type="match status" value="1"/>
</dbReference>
<dbReference type="EMBL" id="AP025516">
    <property type="protein sequence ID" value="BDD87221.1"/>
    <property type="molecule type" value="Genomic_DNA"/>
</dbReference>
<evidence type="ECO:0000256" key="1">
    <source>
        <dbReference type="ARBA" id="ARBA00010169"/>
    </source>
</evidence>
<gene>
    <name evidence="2" type="ORF">DPPLL_15860</name>
</gene>
<reference evidence="2 3" key="1">
    <citation type="submission" date="2022-01" db="EMBL/GenBank/DDBJ databases">
        <title>Desulfofustis limnae sp. nov., a novel mesophilic sulfate-reducing bacterium isolated from marsh soil.</title>
        <authorList>
            <person name="Watanabe M."/>
            <person name="Takahashi A."/>
            <person name="Kojima H."/>
            <person name="Fukui M."/>
        </authorList>
    </citation>
    <scope>NUCLEOTIDE SEQUENCE [LARGE SCALE GENOMIC DNA]</scope>
    <source>
        <strain evidence="2 3">PPLL</strain>
    </source>
</reference>
<organism evidence="2 3">
    <name type="scientific">Desulfofustis limnaeus</name>
    <dbReference type="NCBI Taxonomy" id="2740163"/>
    <lineage>
        <taxon>Bacteria</taxon>
        <taxon>Pseudomonadati</taxon>
        <taxon>Thermodesulfobacteriota</taxon>
        <taxon>Desulfobulbia</taxon>
        <taxon>Desulfobulbales</taxon>
        <taxon>Desulfocapsaceae</taxon>
        <taxon>Desulfofustis</taxon>
    </lineage>
</organism>
<dbReference type="RefSeq" id="WP_284154256.1">
    <property type="nucleotide sequence ID" value="NZ_AP025516.1"/>
</dbReference>
<dbReference type="Pfam" id="PF03091">
    <property type="entry name" value="CutA1"/>
    <property type="match status" value="1"/>
</dbReference>
<comment type="similarity">
    <text evidence="1">Belongs to the CutA family.</text>
</comment>
<evidence type="ECO:0000313" key="2">
    <source>
        <dbReference type="EMBL" id="BDD87221.1"/>
    </source>
</evidence>